<dbReference type="AlphaFoldDB" id="A0AAN6TCL9"/>
<gene>
    <name evidence="2" type="ORF">N656DRAFT_845721</name>
</gene>
<dbReference type="Proteomes" id="UP001302812">
    <property type="component" value="Unassembled WGS sequence"/>
</dbReference>
<dbReference type="PANTHER" id="PTHR36847">
    <property type="entry name" value="AMIDOLIGASE ENZYME"/>
    <property type="match status" value="1"/>
</dbReference>
<accession>A0AAN6TCL9</accession>
<evidence type="ECO:0000313" key="2">
    <source>
        <dbReference type="EMBL" id="KAK4111885.1"/>
    </source>
</evidence>
<dbReference type="InterPro" id="IPR022025">
    <property type="entry name" value="Amidoligase_2"/>
</dbReference>
<keyword evidence="3" id="KW-1185">Reference proteome</keyword>
<protein>
    <recommendedName>
        <fullName evidence="4">Amidoligase enzyme</fullName>
    </recommendedName>
</protein>
<evidence type="ECO:0000313" key="3">
    <source>
        <dbReference type="Proteomes" id="UP001302812"/>
    </source>
</evidence>
<proteinExistence type="predicted"/>
<feature type="region of interest" description="Disordered" evidence="1">
    <location>
        <begin position="285"/>
        <end position="309"/>
    </location>
</feature>
<evidence type="ECO:0008006" key="4">
    <source>
        <dbReference type="Google" id="ProtNLM"/>
    </source>
</evidence>
<evidence type="ECO:0000256" key="1">
    <source>
        <dbReference type="SAM" id="MobiDB-lite"/>
    </source>
</evidence>
<dbReference type="PANTHER" id="PTHR36847:SF1">
    <property type="entry name" value="AMIDOLIGASE ENZYME"/>
    <property type="match status" value="1"/>
</dbReference>
<reference evidence="2" key="1">
    <citation type="journal article" date="2023" name="Mol. Phylogenet. Evol.">
        <title>Genome-scale phylogeny and comparative genomics of the fungal order Sordariales.</title>
        <authorList>
            <person name="Hensen N."/>
            <person name="Bonometti L."/>
            <person name="Westerberg I."/>
            <person name="Brannstrom I.O."/>
            <person name="Guillou S."/>
            <person name="Cros-Aarteil S."/>
            <person name="Calhoun S."/>
            <person name="Haridas S."/>
            <person name="Kuo A."/>
            <person name="Mondo S."/>
            <person name="Pangilinan J."/>
            <person name="Riley R."/>
            <person name="LaButti K."/>
            <person name="Andreopoulos B."/>
            <person name="Lipzen A."/>
            <person name="Chen C."/>
            <person name="Yan M."/>
            <person name="Daum C."/>
            <person name="Ng V."/>
            <person name="Clum A."/>
            <person name="Steindorff A."/>
            <person name="Ohm R.A."/>
            <person name="Martin F."/>
            <person name="Silar P."/>
            <person name="Natvig D.O."/>
            <person name="Lalanne C."/>
            <person name="Gautier V."/>
            <person name="Ament-Velasquez S.L."/>
            <person name="Kruys A."/>
            <person name="Hutchinson M.I."/>
            <person name="Powell A.J."/>
            <person name="Barry K."/>
            <person name="Miller A.N."/>
            <person name="Grigoriev I.V."/>
            <person name="Debuchy R."/>
            <person name="Gladieux P."/>
            <person name="Hiltunen Thoren M."/>
            <person name="Johannesson H."/>
        </authorList>
    </citation>
    <scope>NUCLEOTIDE SEQUENCE</scope>
    <source>
        <strain evidence="2">CBS 508.74</strain>
    </source>
</reference>
<name>A0AAN6TCL9_9PEZI</name>
<dbReference type="GeneID" id="89943335"/>
<dbReference type="EMBL" id="MU853344">
    <property type="protein sequence ID" value="KAK4111885.1"/>
    <property type="molecule type" value="Genomic_DNA"/>
</dbReference>
<sequence>MAFTGVGGLSFGVEIELNFWFKNGTSPSHYHQDGAILSPEEDSMLPPALTHLRDETVWKATWAGSLLKDAILSVEGAKMKDEPMLSGKPDTLNWIRVVDVDGWTIKQDGSVVDDSRILEGYDYAPFEITSPALWDVPDSLNHVMEVLQALTSRFRLRVNPDTGFHCHVGAGIKGLGEGGKKKHSLHVLKRAAALTWAADGFLCHAHPPERGINIWAGPIRQCSSLAHGVKAPSNRWYPWPLNQPLSEDSAMSIHDMELLMQKSDDAGRRNFIRLHKELFPALRPHQPDEEAQKRCDPGRRKYDDDPEPANAIKTVSQGVSYIMNCTTRKQVGGLLSPAPGQISTRLNYNFNKYRSGRDARDTFTVEFREAAGSVDGIWIAYWANICLGIFRFARAASDKRFWAVTSNLSKAEAAAMANEPHSYDMISFLNDLGLFAEALYLERSLRRDQLGFCPICAGPRAKEPLFDGVPA</sequence>
<dbReference type="RefSeq" id="XP_064669455.1">
    <property type="nucleotide sequence ID" value="XM_064819209.1"/>
</dbReference>
<comment type="caution">
    <text evidence="2">The sequence shown here is derived from an EMBL/GenBank/DDBJ whole genome shotgun (WGS) entry which is preliminary data.</text>
</comment>
<feature type="compositionally biased region" description="Basic and acidic residues" evidence="1">
    <location>
        <begin position="285"/>
        <end position="303"/>
    </location>
</feature>
<organism evidence="2 3">
    <name type="scientific">Canariomyces notabilis</name>
    <dbReference type="NCBI Taxonomy" id="2074819"/>
    <lineage>
        <taxon>Eukaryota</taxon>
        <taxon>Fungi</taxon>
        <taxon>Dikarya</taxon>
        <taxon>Ascomycota</taxon>
        <taxon>Pezizomycotina</taxon>
        <taxon>Sordariomycetes</taxon>
        <taxon>Sordariomycetidae</taxon>
        <taxon>Sordariales</taxon>
        <taxon>Chaetomiaceae</taxon>
        <taxon>Canariomyces</taxon>
    </lineage>
</organism>
<dbReference type="Pfam" id="PF12224">
    <property type="entry name" value="Amidoligase_2"/>
    <property type="match status" value="1"/>
</dbReference>
<reference evidence="2" key="2">
    <citation type="submission" date="2023-05" db="EMBL/GenBank/DDBJ databases">
        <authorList>
            <consortium name="Lawrence Berkeley National Laboratory"/>
            <person name="Steindorff A."/>
            <person name="Hensen N."/>
            <person name="Bonometti L."/>
            <person name="Westerberg I."/>
            <person name="Brannstrom I.O."/>
            <person name="Guillou S."/>
            <person name="Cros-Aarteil S."/>
            <person name="Calhoun S."/>
            <person name="Haridas S."/>
            <person name="Kuo A."/>
            <person name="Mondo S."/>
            <person name="Pangilinan J."/>
            <person name="Riley R."/>
            <person name="Labutti K."/>
            <person name="Andreopoulos B."/>
            <person name="Lipzen A."/>
            <person name="Chen C."/>
            <person name="Yanf M."/>
            <person name="Daum C."/>
            <person name="Ng V."/>
            <person name="Clum A."/>
            <person name="Ohm R."/>
            <person name="Martin F."/>
            <person name="Silar P."/>
            <person name="Natvig D."/>
            <person name="Lalanne C."/>
            <person name="Gautier V."/>
            <person name="Ament-Velasquez S.L."/>
            <person name="Kruys A."/>
            <person name="Hutchinson M.I."/>
            <person name="Powell A.J."/>
            <person name="Barry K."/>
            <person name="Miller A.N."/>
            <person name="Grigoriev I.V."/>
            <person name="Debuchy R."/>
            <person name="Gladieux P."/>
            <person name="Thoren M.H."/>
            <person name="Johannesson H."/>
        </authorList>
    </citation>
    <scope>NUCLEOTIDE SEQUENCE</scope>
    <source>
        <strain evidence="2">CBS 508.74</strain>
    </source>
</reference>